<sequence length="420" mass="45250">MSADRAGVDSRTARSDWKVNPQMRVKSLSLAAVFVLVGACGSPSSGGGAKDLSPNSVPDNPKKAVTLNIIDVAGNLQLTKGMIDEFVKTHPKVIKKVTYTTATAPELPGKIKAQQSAGQVQIGLVLTGTDGLAAGISQKLWVKTDDYASRLGNANYLPPAAKMQELAQGHGVEVVYYPSGPLIEYNPKTVTKPPATAQDLLAWAKAHPKKFQYARPANSGPGRTLLMGLPYILGDSNPKDPKAGWTKTWAYLQELSKYVDYYPSKTSETMANLANGSADIIASTTGWDINPRALGQVPAGDKVAYLKGMHWVTDAQYGVVPTGVSADVLSADLQLLKWMLTPQQQAKAYDTGYFYPGPAVNGVTVQMAPPKSQQVIQQFGRPEYDQWIAKFPKETSLPAEQQVAAFDQWDRTVGSGKVRK</sequence>
<accession>A0A543CEQ3</accession>
<organism evidence="1 2">
    <name type="scientific">Actinoallomurus bryophytorum</name>
    <dbReference type="NCBI Taxonomy" id="1490222"/>
    <lineage>
        <taxon>Bacteria</taxon>
        <taxon>Bacillati</taxon>
        <taxon>Actinomycetota</taxon>
        <taxon>Actinomycetes</taxon>
        <taxon>Streptosporangiales</taxon>
        <taxon>Thermomonosporaceae</taxon>
        <taxon>Actinoallomurus</taxon>
    </lineage>
</organism>
<dbReference type="EMBL" id="VFOZ01000001">
    <property type="protein sequence ID" value="TQL95582.1"/>
    <property type="molecule type" value="Genomic_DNA"/>
</dbReference>
<gene>
    <name evidence="1" type="ORF">FB559_1090</name>
</gene>
<evidence type="ECO:0000313" key="2">
    <source>
        <dbReference type="Proteomes" id="UP000316096"/>
    </source>
</evidence>
<dbReference type="Proteomes" id="UP000316096">
    <property type="component" value="Unassembled WGS sequence"/>
</dbReference>
<reference evidence="1 2" key="1">
    <citation type="submission" date="2019-06" db="EMBL/GenBank/DDBJ databases">
        <title>Sequencing the genomes of 1000 actinobacteria strains.</title>
        <authorList>
            <person name="Klenk H.-P."/>
        </authorList>
    </citation>
    <scope>NUCLEOTIDE SEQUENCE [LARGE SCALE GENOMIC DNA]</scope>
    <source>
        <strain evidence="1 2">DSM 102200</strain>
    </source>
</reference>
<evidence type="ECO:0000313" key="1">
    <source>
        <dbReference type="EMBL" id="TQL95582.1"/>
    </source>
</evidence>
<comment type="caution">
    <text evidence="1">The sequence shown here is derived from an EMBL/GenBank/DDBJ whole genome shotgun (WGS) entry which is preliminary data.</text>
</comment>
<dbReference type="PANTHER" id="PTHR42779:SF1">
    <property type="entry name" value="PROTEIN YNJB"/>
    <property type="match status" value="1"/>
</dbReference>
<name>A0A543CEQ3_9ACTN</name>
<keyword evidence="2" id="KW-1185">Reference proteome</keyword>
<protein>
    <submittedName>
        <fullName evidence="1">Putative spermidine/putrescine transport system substrate-binding protein</fullName>
    </submittedName>
</protein>
<dbReference type="InterPro" id="IPR006059">
    <property type="entry name" value="SBP"/>
</dbReference>
<proteinExistence type="predicted"/>
<dbReference type="Gene3D" id="3.40.190.10">
    <property type="entry name" value="Periplasmic binding protein-like II"/>
    <property type="match status" value="2"/>
</dbReference>
<dbReference type="Pfam" id="PF13416">
    <property type="entry name" value="SBP_bac_8"/>
    <property type="match status" value="1"/>
</dbReference>
<dbReference type="PANTHER" id="PTHR42779">
    <property type="entry name" value="PROTEIN YNJB"/>
    <property type="match status" value="1"/>
</dbReference>
<dbReference type="SUPFAM" id="SSF53850">
    <property type="entry name" value="Periplasmic binding protein-like II"/>
    <property type="match status" value="1"/>
</dbReference>
<dbReference type="AlphaFoldDB" id="A0A543CEQ3"/>